<accession>A0A7W3JAG2</accession>
<evidence type="ECO:0000313" key="2">
    <source>
        <dbReference type="Proteomes" id="UP000540568"/>
    </source>
</evidence>
<name>A0A7W3JAG2_9MICO</name>
<dbReference type="AlphaFoldDB" id="A0A7W3JAG2"/>
<gene>
    <name evidence="1" type="ORF">FHX71_003200</name>
</gene>
<keyword evidence="2" id="KW-1185">Reference proteome</keyword>
<reference evidence="1 2" key="1">
    <citation type="submission" date="2020-07" db="EMBL/GenBank/DDBJ databases">
        <title>Sequencing the genomes of 1000 actinobacteria strains.</title>
        <authorList>
            <person name="Klenk H.-P."/>
        </authorList>
    </citation>
    <scope>NUCLEOTIDE SEQUENCE [LARGE SCALE GENOMIC DNA]</scope>
    <source>
        <strain evidence="1 2">DSM 44121</strain>
    </source>
</reference>
<dbReference type="RefSeq" id="WP_182618004.1">
    <property type="nucleotide sequence ID" value="NZ_BAAATF010000003.1"/>
</dbReference>
<dbReference type="EMBL" id="JACGWV010000001">
    <property type="protein sequence ID" value="MBA8809258.1"/>
    <property type="molecule type" value="Genomic_DNA"/>
</dbReference>
<sequence length="257" mass="28849">MAFYESNRALREIEDSRVIQSVEKFGLERVLMSAVETTIESGFTRNVDRALRLRRIDHRRRVTRNPRRAVRKGQLVDMKVTNLAVGVMPFLYFADLDGLEVPGAAVAFWAHATVESRRGNRGRPLQVVMLGSLDNLPTRRWSPWKPGELAHDYPSEPGFLSRIVAAELRLTGAAVAQHVHDYEDAYEPGPGERAEFAWGQTTRATYPSAVPGTPETWIRERIHSARVVAEVCDVQSETYDGATSVLLARPVLIQNIS</sequence>
<evidence type="ECO:0000313" key="1">
    <source>
        <dbReference type="EMBL" id="MBA8809258.1"/>
    </source>
</evidence>
<protein>
    <submittedName>
        <fullName evidence="1">Uncharacterized protein</fullName>
    </submittedName>
</protein>
<dbReference type="Proteomes" id="UP000540568">
    <property type="component" value="Unassembled WGS sequence"/>
</dbReference>
<proteinExistence type="predicted"/>
<organism evidence="1 2">
    <name type="scientific">Promicromonospora sukumoe</name>
    <dbReference type="NCBI Taxonomy" id="88382"/>
    <lineage>
        <taxon>Bacteria</taxon>
        <taxon>Bacillati</taxon>
        <taxon>Actinomycetota</taxon>
        <taxon>Actinomycetes</taxon>
        <taxon>Micrococcales</taxon>
        <taxon>Promicromonosporaceae</taxon>
        <taxon>Promicromonospora</taxon>
    </lineage>
</organism>
<comment type="caution">
    <text evidence="1">The sequence shown here is derived from an EMBL/GenBank/DDBJ whole genome shotgun (WGS) entry which is preliminary data.</text>
</comment>